<reference evidence="8" key="1">
    <citation type="submission" date="2021-12" db="EMBL/GenBank/DDBJ databases">
        <authorList>
            <person name="King R."/>
        </authorList>
    </citation>
    <scope>NUCLEOTIDE SEQUENCE</scope>
</reference>
<gene>
    <name evidence="8" type="ORF">BEMITA_LOCUS13931</name>
</gene>
<dbReference type="Pfam" id="PF14656">
    <property type="entry name" value="RAB3GAP2_C"/>
    <property type="match status" value="1"/>
</dbReference>
<evidence type="ECO:0000256" key="3">
    <source>
        <dbReference type="ARBA" id="ARBA00022468"/>
    </source>
</evidence>
<organism evidence="8 9">
    <name type="scientific">Bemisia tabaci</name>
    <name type="common">Sweetpotato whitefly</name>
    <name type="synonym">Aleurodes tabaci</name>
    <dbReference type="NCBI Taxonomy" id="7038"/>
    <lineage>
        <taxon>Eukaryota</taxon>
        <taxon>Metazoa</taxon>
        <taxon>Ecdysozoa</taxon>
        <taxon>Arthropoda</taxon>
        <taxon>Hexapoda</taxon>
        <taxon>Insecta</taxon>
        <taxon>Pterygota</taxon>
        <taxon>Neoptera</taxon>
        <taxon>Paraneoptera</taxon>
        <taxon>Hemiptera</taxon>
        <taxon>Sternorrhyncha</taxon>
        <taxon>Aleyrodoidea</taxon>
        <taxon>Aleyrodidae</taxon>
        <taxon>Aleyrodinae</taxon>
        <taxon>Bemisia</taxon>
    </lineage>
</organism>
<evidence type="ECO:0000256" key="2">
    <source>
        <dbReference type="ARBA" id="ARBA00008153"/>
    </source>
</evidence>
<comment type="similarity">
    <text evidence="2">Belongs to the Rab3-GAP regulatory subunit family.</text>
</comment>
<protein>
    <recommendedName>
        <fullName evidence="10">Rab3 GTPase-activating protein non-catalytic subunit</fullName>
    </recommendedName>
</protein>
<dbReference type="InterPro" id="IPR029257">
    <property type="entry name" value="RAB3GAP2_C"/>
</dbReference>
<keyword evidence="3" id="KW-0343">GTPase activation</keyword>
<feature type="domain" description="Rab3-GAP regulatory subunit N-terminal" evidence="6">
    <location>
        <begin position="50"/>
        <end position="461"/>
    </location>
</feature>
<dbReference type="PANTHER" id="PTHR12472">
    <property type="entry name" value="RAB3-GAP REGULATORY DOMAIN"/>
    <property type="match status" value="1"/>
</dbReference>
<evidence type="ECO:0000256" key="1">
    <source>
        <dbReference type="ARBA" id="ARBA00004496"/>
    </source>
</evidence>
<dbReference type="InterPro" id="IPR032839">
    <property type="entry name" value="RAB3GAP_N"/>
</dbReference>
<evidence type="ECO:0000259" key="7">
    <source>
        <dbReference type="Pfam" id="PF14656"/>
    </source>
</evidence>
<dbReference type="KEGG" id="btab:109039219"/>
<feature type="domain" description="Rab3GAP regulatory subunit C-terminal" evidence="7">
    <location>
        <begin position="741"/>
        <end position="1360"/>
    </location>
</feature>
<accession>A0A9P0F7L3</accession>
<dbReference type="Proteomes" id="UP001152759">
    <property type="component" value="Chromosome 9"/>
</dbReference>
<keyword evidence="4" id="KW-0963">Cytoplasm</keyword>
<evidence type="ECO:0000259" key="6">
    <source>
        <dbReference type="Pfam" id="PF14655"/>
    </source>
</evidence>
<name>A0A9P0F7L3_BEMTA</name>
<evidence type="ECO:0000313" key="9">
    <source>
        <dbReference type="Proteomes" id="UP001152759"/>
    </source>
</evidence>
<keyword evidence="9" id="KW-1185">Reference proteome</keyword>
<dbReference type="GO" id="GO:0005737">
    <property type="term" value="C:cytoplasm"/>
    <property type="evidence" value="ECO:0007669"/>
    <property type="project" value="UniProtKB-SubCell"/>
</dbReference>
<dbReference type="GO" id="GO:0005096">
    <property type="term" value="F:GTPase activator activity"/>
    <property type="evidence" value="ECO:0007669"/>
    <property type="project" value="UniProtKB-KW"/>
</dbReference>
<evidence type="ECO:0000313" key="8">
    <source>
        <dbReference type="EMBL" id="CAH0395787.1"/>
    </source>
</evidence>
<dbReference type="Pfam" id="PF14655">
    <property type="entry name" value="RAB3GAP2_N"/>
    <property type="match status" value="1"/>
</dbReference>
<evidence type="ECO:0000256" key="4">
    <source>
        <dbReference type="ARBA" id="ARBA00022490"/>
    </source>
</evidence>
<proteinExistence type="inferred from homology"/>
<dbReference type="PANTHER" id="PTHR12472:SF0">
    <property type="entry name" value="RAB3 GTPASE-ACTIVATING PROTEIN NON-CATALYTIC SUBUNIT"/>
    <property type="match status" value="1"/>
</dbReference>
<evidence type="ECO:0000256" key="5">
    <source>
        <dbReference type="SAM" id="MobiDB-lite"/>
    </source>
</evidence>
<feature type="region of interest" description="Disordered" evidence="5">
    <location>
        <begin position="27"/>
        <end position="48"/>
    </location>
</feature>
<evidence type="ECO:0008006" key="10">
    <source>
        <dbReference type="Google" id="ProtNLM"/>
    </source>
</evidence>
<dbReference type="EMBL" id="OU963870">
    <property type="protein sequence ID" value="CAH0395787.1"/>
    <property type="molecule type" value="Genomic_DNA"/>
</dbReference>
<sequence>MSCHLKPFAKLLDLDSIQRSLSFPEITENAGETETQKHGKSDTSSTDSKWLKDCHISVSPTGEMMVIANKHNMIILNSKWDAQEESEVKMKYRVSECIDPRQIENETITSVLVLPLAIAQNRKSSVAQAEWICIMVGFSTGYVRFFTELGLQLLSHPLHDEPILKLKCQSYQPGRHSMCGEQLEEVYVVYPSCICILPGPLLFNVLRACRNQLARVTANCSDIVPTPPLTFKKWGYKQGQVTDSAVVGLTSANMFQHLYTASVCGGFNSWYQSSAPQSTLVVASGKPFLGFHYVLGSGSQQILSDLAKLVTNKLKSALGNVVSGWLGGGGRRGSTSSEKQAPVIEPPEAMSIRFGLNDVNRQSSSVLLSPQRNLAAICDNLGRVILVDCNSGLAIRMWKGYRNAQCGWLEVKEEERKSRGHRRTALFLVIYAPKKALIEIWAMQQGPKVAFFPVDNYGRLVYNNYELMCGNGTSRNSNQGLINSCLFIDPHGQISEIFAPFHCALNTESSVRAQDIHLVKNLRHNLHSDETSEEKLIEEVKKTAMKLKTFDMKSQCLDLLINDKYTSPSLLSAFLDNLESNTEDEMSSDLNPEHKELCIKVRNLRSLVSFYQFVHALHLKPPEYSTVVESDDKHVEALCETLQITEEEFERLNCLVRSSDMVDEGKSRAKVTFSSNKGEFSEFLNSFNLNAENGVISLVCDFAEEKLFRISELVCQGAAGKCCPIVEWQSACRESQIMSFDLLKILLKYWLKKKHQSKLYYIEMLNFTKLIIAVCQLNGIKSHFWPELRKLIAASTDCISALSISFIFRGVAAMFEKIVVEHLDKNSKESLVAADDEEATKVYNLEDWENVSADGCEWSQMIDDLTEVAALCTTLCKVSIRSFSSECSVAHLPYENPSINLNSLLSEGKGFICELVAKWLGANAIHPDFIIDKNDIEFHLNSVESPKANAKRKRDSSPPKKSLMSPILEGSYVEVDESREAKPVNQHEAYILESLIQLKKHFPYILSSSNILANLAWEYILAWQRSLETMELFSSAVQCLRLTPSLDLKQGLCSLIWTTHLQQRFELAVRLIHKVGKVPKERLCMQDVGFSDEKMTTFLSICSQFIDVFVEAAAVAGISPKSNRHKQKLYKQIMLCRLASEQAEPNFDLLCIIRQCVEAFLILATFNLKTTKPLQALFDSNSQAAMFSDITKQPQLQISRQGMDVKLIESRVKFLKRAVSSAVQLIEKTVNQNNEIDLNTVATIDWISKIMSLVSDWAISPDIIRMHYVCELYHNGYDRLAEEIIPAVRDQDEMGTQLLIIAGQRIKQFIIQSHQFRETTSNLSPAVTSWLASLEENETMQPSNTPDIGQLLRTVISLLPDNHKDKALASLVLEGLPSCDR</sequence>
<dbReference type="InterPro" id="IPR026059">
    <property type="entry name" value="Rab3GAP2"/>
</dbReference>
<comment type="subcellular location">
    <subcellularLocation>
        <location evidence="1">Cytoplasm</location>
    </subcellularLocation>
</comment>